<evidence type="ECO:0000256" key="12">
    <source>
        <dbReference type="HAMAP-Rule" id="MF_00388"/>
    </source>
</evidence>
<evidence type="ECO:0000256" key="7">
    <source>
        <dbReference type="ARBA" id="ARBA00022723"/>
    </source>
</evidence>
<dbReference type="Pfam" id="PF03331">
    <property type="entry name" value="LpxC"/>
    <property type="match status" value="1"/>
</dbReference>
<feature type="binding site" evidence="12">
    <location>
        <position position="74"/>
    </location>
    <ligand>
        <name>Zn(2+)</name>
        <dbReference type="ChEBI" id="CHEBI:29105"/>
    </ligand>
</feature>
<evidence type="ECO:0000256" key="11">
    <source>
        <dbReference type="ARBA" id="ARBA00024535"/>
    </source>
</evidence>
<dbReference type="InterPro" id="IPR004463">
    <property type="entry name" value="UDP-acyl_GlcNac_deAcase"/>
</dbReference>
<name>A0ABR5SBJ1_9BACT</name>
<dbReference type="RefSeq" id="WP_236861804.1">
    <property type="nucleotide sequence ID" value="NZ_LNQR01000120.1"/>
</dbReference>
<comment type="function">
    <text evidence="2 12">Catalyzes the hydrolysis of UDP-3-O-myristoyl-N-acetylglucosamine to form UDP-3-O-myristoylglucosamine and acetate, the committed step in lipid A biosynthesis.</text>
</comment>
<evidence type="ECO:0000256" key="2">
    <source>
        <dbReference type="ARBA" id="ARBA00002923"/>
    </source>
</evidence>
<keyword evidence="14" id="KW-1185">Reference proteome</keyword>
<dbReference type="InterPro" id="IPR011334">
    <property type="entry name" value="UDP-acyl_GlcNac_deAcase_C"/>
</dbReference>
<reference evidence="13 14" key="1">
    <citation type="submission" date="2015-11" db="EMBL/GenBank/DDBJ databases">
        <authorList>
            <person name="Lin W."/>
        </authorList>
    </citation>
    <scope>NUCLEOTIDE SEQUENCE [LARGE SCALE GENOMIC DNA]</scope>
    <source>
        <strain evidence="13 14">HCH-1</strain>
    </source>
</reference>
<evidence type="ECO:0000256" key="1">
    <source>
        <dbReference type="ARBA" id="ARBA00001947"/>
    </source>
</evidence>
<evidence type="ECO:0000256" key="6">
    <source>
        <dbReference type="ARBA" id="ARBA00022556"/>
    </source>
</evidence>
<keyword evidence="9 12" id="KW-0862">Zinc</keyword>
<dbReference type="PANTHER" id="PTHR33694">
    <property type="entry name" value="UDP-3-O-ACYL-N-ACETYLGLUCOSAMINE DEACETYLASE 1, MITOCHONDRIAL-RELATED"/>
    <property type="match status" value="1"/>
</dbReference>
<accession>A0ABR5SBJ1</accession>
<evidence type="ECO:0000256" key="4">
    <source>
        <dbReference type="ARBA" id="ARBA00012745"/>
    </source>
</evidence>
<dbReference type="GO" id="GO:0016787">
    <property type="term" value="F:hydrolase activity"/>
    <property type="evidence" value="ECO:0007669"/>
    <property type="project" value="UniProtKB-KW"/>
</dbReference>
<dbReference type="EC" id="3.5.1.108" evidence="4 12"/>
<evidence type="ECO:0000256" key="8">
    <source>
        <dbReference type="ARBA" id="ARBA00022801"/>
    </source>
</evidence>
<keyword evidence="5 12" id="KW-0444">Lipid biosynthesis</keyword>
<comment type="pathway">
    <text evidence="3 12">Glycolipid biosynthesis; lipid IV(A) biosynthesis; lipid IV(A) from (3R)-3-hydroxytetradecanoyl-[acyl-carrier-protein] and UDP-N-acetyl-alpha-D-glucosamine: step 2/6.</text>
</comment>
<comment type="catalytic activity">
    <reaction evidence="11 12">
        <text>a UDP-3-O-[(3R)-3-hydroxyacyl]-N-acetyl-alpha-D-glucosamine + H2O = a UDP-3-O-[(3R)-3-hydroxyacyl]-alpha-D-glucosamine + acetate</text>
        <dbReference type="Rhea" id="RHEA:67816"/>
        <dbReference type="ChEBI" id="CHEBI:15377"/>
        <dbReference type="ChEBI" id="CHEBI:30089"/>
        <dbReference type="ChEBI" id="CHEBI:137740"/>
        <dbReference type="ChEBI" id="CHEBI:173225"/>
        <dbReference type="EC" id="3.5.1.108"/>
    </reaction>
</comment>
<dbReference type="InterPro" id="IPR015870">
    <property type="entry name" value="UDP-acyl_N-AcGlcN_deAcase_N"/>
</dbReference>
<proteinExistence type="inferred from homology"/>
<comment type="similarity">
    <text evidence="12">Belongs to the LpxC family.</text>
</comment>
<evidence type="ECO:0000313" key="14">
    <source>
        <dbReference type="Proteomes" id="UP000060487"/>
    </source>
</evidence>
<feature type="active site" description="Proton donor" evidence="12">
    <location>
        <position position="258"/>
    </location>
</feature>
<keyword evidence="8 12" id="KW-0378">Hydrolase</keyword>
<feature type="binding site" evidence="12">
    <location>
        <position position="235"/>
    </location>
    <ligand>
        <name>Zn(2+)</name>
        <dbReference type="ChEBI" id="CHEBI:29105"/>
    </ligand>
</feature>
<dbReference type="Gene3D" id="3.30.1700.10">
    <property type="entry name" value="lpxc deacetylase, domain 2"/>
    <property type="match status" value="1"/>
</dbReference>
<sequence>MQRTIKDCVYFEGVGLHTGTYCKVTLHPAPVDTGIVFYRPCKKASLTANINTVLDTTYATTIGNERLKVRTVEHLLAVISAMGITNITIEVEGPEIPILDGSSLEIAKLISETGIRKQKKMMPYIKILQPVVLEDSHGKVAAYPYDGRKITFRLFFKNHFLGEQLLSYDIDRGSFINEIAPARTFGFLKDVEYYRANGLAKGGSLDNALIFSETAVINESGLRFKDECVRHKILDSIGDFSLIGLPIEGHIVADKSGHTMNVKFINKLLSSSECWEVVSEQVEKAPYPVFSYSYT</sequence>
<evidence type="ECO:0000256" key="9">
    <source>
        <dbReference type="ARBA" id="ARBA00022833"/>
    </source>
</evidence>
<organism evidence="13 14">
    <name type="scientific">Candidatus Magnetominusculus xianensis</name>
    <dbReference type="NCBI Taxonomy" id="1748249"/>
    <lineage>
        <taxon>Bacteria</taxon>
        <taxon>Pseudomonadati</taxon>
        <taxon>Nitrospirota</taxon>
        <taxon>Nitrospiria</taxon>
        <taxon>Nitrospirales</taxon>
        <taxon>Nitrospiraceae</taxon>
        <taxon>Candidatus Magnetominusculus</taxon>
    </lineage>
</organism>
<dbReference type="HAMAP" id="MF_00388">
    <property type="entry name" value="LpxC"/>
    <property type="match status" value="1"/>
</dbReference>
<gene>
    <name evidence="12 13" type="primary">lpxC</name>
    <name evidence="13" type="ORF">ASN18_3011</name>
</gene>
<evidence type="ECO:0000256" key="5">
    <source>
        <dbReference type="ARBA" id="ARBA00022516"/>
    </source>
</evidence>
<dbReference type="PANTHER" id="PTHR33694:SF1">
    <property type="entry name" value="UDP-3-O-ACYL-N-ACETYLGLUCOSAMINE DEACETYLASE 1, MITOCHONDRIAL-RELATED"/>
    <property type="match status" value="1"/>
</dbReference>
<keyword evidence="10 12" id="KW-0443">Lipid metabolism</keyword>
<keyword evidence="6 12" id="KW-0441">Lipid A biosynthesis</keyword>
<dbReference type="Gene3D" id="3.30.230.20">
    <property type="entry name" value="lpxc deacetylase, domain 1"/>
    <property type="match status" value="1"/>
</dbReference>
<dbReference type="Proteomes" id="UP000060487">
    <property type="component" value="Unassembled WGS sequence"/>
</dbReference>
<evidence type="ECO:0000256" key="10">
    <source>
        <dbReference type="ARBA" id="ARBA00023098"/>
    </source>
</evidence>
<dbReference type="NCBIfam" id="TIGR00325">
    <property type="entry name" value="lpxC"/>
    <property type="match status" value="1"/>
</dbReference>
<dbReference type="InterPro" id="IPR020568">
    <property type="entry name" value="Ribosomal_Su5_D2-typ_SF"/>
</dbReference>
<dbReference type="EMBL" id="LNQR01000120">
    <property type="protein sequence ID" value="KWT78142.1"/>
    <property type="molecule type" value="Genomic_DNA"/>
</dbReference>
<keyword evidence="7 12" id="KW-0479">Metal-binding</keyword>
<feature type="binding site" evidence="12">
    <location>
        <position position="231"/>
    </location>
    <ligand>
        <name>Zn(2+)</name>
        <dbReference type="ChEBI" id="CHEBI:29105"/>
    </ligand>
</feature>
<comment type="caution">
    <text evidence="13">The sequence shown here is derived from an EMBL/GenBank/DDBJ whole genome shotgun (WGS) entry which is preliminary data.</text>
</comment>
<dbReference type="SUPFAM" id="SSF54211">
    <property type="entry name" value="Ribosomal protein S5 domain 2-like"/>
    <property type="match status" value="2"/>
</dbReference>
<comment type="cofactor">
    <cofactor evidence="1 12">
        <name>Zn(2+)</name>
        <dbReference type="ChEBI" id="CHEBI:29105"/>
    </cofactor>
</comment>
<protein>
    <recommendedName>
        <fullName evidence="4 12">UDP-3-O-acyl-N-acetylglucosamine deacetylase</fullName>
        <shortName evidence="12">UDP-3-O-acyl-GlcNAc deacetylase</shortName>
        <ecNumber evidence="4 12">3.5.1.108</ecNumber>
    </recommendedName>
    <alternativeName>
        <fullName evidence="12">UDP-3-O-[R-3-hydroxymyristoyl]-N-acetylglucosamine deacetylase</fullName>
    </alternativeName>
</protein>
<evidence type="ECO:0000313" key="13">
    <source>
        <dbReference type="EMBL" id="KWT78142.1"/>
    </source>
</evidence>
<evidence type="ECO:0000256" key="3">
    <source>
        <dbReference type="ARBA" id="ARBA00005002"/>
    </source>
</evidence>